<feature type="transmembrane region" description="Helical" evidence="5">
    <location>
        <begin position="342"/>
        <end position="360"/>
    </location>
</feature>
<protein>
    <submittedName>
        <fullName evidence="7">Ionic transporter y4hA</fullName>
    </submittedName>
</protein>
<dbReference type="EMBL" id="CP081495">
    <property type="protein sequence ID" value="UYW01506.1"/>
    <property type="molecule type" value="Genomic_DNA"/>
</dbReference>
<dbReference type="RefSeq" id="WP_264433981.1">
    <property type="nucleotide sequence ID" value="NZ_CP081495.1"/>
</dbReference>
<feature type="domain" description="Sodium/calcium exchanger membrane region" evidence="6">
    <location>
        <begin position="240"/>
        <end position="382"/>
    </location>
</feature>
<evidence type="ECO:0000256" key="1">
    <source>
        <dbReference type="ARBA" id="ARBA00004141"/>
    </source>
</evidence>
<dbReference type="InterPro" id="IPR004837">
    <property type="entry name" value="NaCa_Exmemb"/>
</dbReference>
<evidence type="ECO:0000256" key="3">
    <source>
        <dbReference type="ARBA" id="ARBA00022989"/>
    </source>
</evidence>
<feature type="transmembrane region" description="Helical" evidence="5">
    <location>
        <begin position="367"/>
        <end position="383"/>
    </location>
</feature>
<accession>A0ABY6M2W3</accession>
<gene>
    <name evidence="7" type="ORF">K5I29_00755</name>
</gene>
<evidence type="ECO:0000259" key="6">
    <source>
        <dbReference type="Pfam" id="PF01699"/>
    </source>
</evidence>
<organism evidence="7 8">
    <name type="scientific">Flavobacterium agricola</name>
    <dbReference type="NCBI Taxonomy" id="2870839"/>
    <lineage>
        <taxon>Bacteria</taxon>
        <taxon>Pseudomonadati</taxon>
        <taxon>Bacteroidota</taxon>
        <taxon>Flavobacteriia</taxon>
        <taxon>Flavobacteriales</taxon>
        <taxon>Flavobacteriaceae</taxon>
        <taxon>Flavobacterium</taxon>
    </lineage>
</organism>
<feature type="transmembrane region" description="Helical" evidence="5">
    <location>
        <begin position="38"/>
        <end position="60"/>
    </location>
</feature>
<evidence type="ECO:0000313" key="8">
    <source>
        <dbReference type="Proteomes" id="UP001163328"/>
    </source>
</evidence>
<name>A0ABY6M2W3_9FLAO</name>
<feature type="transmembrane region" description="Helical" evidence="5">
    <location>
        <begin position="174"/>
        <end position="193"/>
    </location>
</feature>
<feature type="transmembrane region" description="Helical" evidence="5">
    <location>
        <begin position="238"/>
        <end position="255"/>
    </location>
</feature>
<feature type="transmembrane region" description="Helical" evidence="5">
    <location>
        <begin position="72"/>
        <end position="94"/>
    </location>
</feature>
<evidence type="ECO:0000256" key="5">
    <source>
        <dbReference type="SAM" id="Phobius"/>
    </source>
</evidence>
<feature type="transmembrane region" description="Helical" evidence="5">
    <location>
        <begin position="109"/>
        <end position="130"/>
    </location>
</feature>
<keyword evidence="8" id="KW-1185">Reference proteome</keyword>
<evidence type="ECO:0000256" key="4">
    <source>
        <dbReference type="ARBA" id="ARBA00023136"/>
    </source>
</evidence>
<dbReference type="PANTHER" id="PTHR37958">
    <property type="entry name" value="SODIUM-POTASSIUM/PROTON ANTIPORTER CHAA"/>
    <property type="match status" value="1"/>
</dbReference>
<feature type="transmembrane region" description="Helical" evidence="5">
    <location>
        <begin position="275"/>
        <end position="293"/>
    </location>
</feature>
<feature type="transmembrane region" description="Helical" evidence="5">
    <location>
        <begin position="12"/>
        <end position="32"/>
    </location>
</feature>
<dbReference type="InterPro" id="IPR052946">
    <property type="entry name" value="Alkaline_pH_Ca-Antiporter"/>
</dbReference>
<keyword evidence="3 5" id="KW-1133">Transmembrane helix</keyword>
<reference evidence="7" key="1">
    <citation type="submission" date="2021-08" db="EMBL/GenBank/DDBJ databases">
        <title>Flavobacterium sp. strain CC-SYL302.</title>
        <authorList>
            <person name="Lin S.-Y."/>
            <person name="Lee T.-H."/>
            <person name="Young C.-C."/>
        </authorList>
    </citation>
    <scope>NUCLEOTIDE SEQUENCE</scope>
    <source>
        <strain evidence="7">CC-SYL302</strain>
    </source>
</reference>
<dbReference type="Pfam" id="PF01699">
    <property type="entry name" value="Na_Ca_ex"/>
    <property type="match status" value="2"/>
</dbReference>
<feature type="domain" description="Sodium/calcium exchanger membrane region" evidence="6">
    <location>
        <begin position="39"/>
        <end position="195"/>
    </location>
</feature>
<evidence type="ECO:0000256" key="2">
    <source>
        <dbReference type="ARBA" id="ARBA00022692"/>
    </source>
</evidence>
<dbReference type="Gene3D" id="1.20.1420.30">
    <property type="entry name" value="NCX, central ion-binding region"/>
    <property type="match status" value="1"/>
</dbReference>
<feature type="transmembrane region" description="Helical" evidence="5">
    <location>
        <begin position="142"/>
        <end position="162"/>
    </location>
</feature>
<keyword evidence="4 5" id="KW-0472">Membrane</keyword>
<comment type="subcellular location">
    <subcellularLocation>
        <location evidence="1">Membrane</location>
        <topology evidence="1">Multi-pass membrane protein</topology>
    </subcellularLocation>
</comment>
<evidence type="ECO:0000313" key="7">
    <source>
        <dbReference type="EMBL" id="UYW01506.1"/>
    </source>
</evidence>
<dbReference type="InterPro" id="IPR044880">
    <property type="entry name" value="NCX_ion-bd_dom_sf"/>
</dbReference>
<sequence>MYNNIFAKKFKISLPLWTIIAPVFGIMTLGVNSDAENISTFLSIFFGVALIICVLAAVHHAEVIAHKVGEPFGTIILALAITVIEVSLIVSLMLSESNDEPSTLARDTVFAAIMVIITGIIGICLLVGSYRYREQSFIKKGVSTALTTLVAIAVLTLVLPNYTTSDVEGVYSNSQLIFVAIISLVLYGGFIMVQTIRHREFFLSQQEIESQVKKQKLSEIERAEIEIHGEIPNLKTTLISLVLLFMALVVVVLLSKKLSPTIEEIVYTMGAPKSLVGIIIALVILLPEGLAAYRAARMDRIQTSLNLALGSALASIGLTIPAVAIVCYFSDMKVTLGIDAKSTVLLILSLFVVSLSLNSGKTNIQKGVVLLVIFAAYLFLTVVP</sequence>
<dbReference type="Proteomes" id="UP001163328">
    <property type="component" value="Chromosome"/>
</dbReference>
<proteinExistence type="predicted"/>
<dbReference type="PANTHER" id="PTHR37958:SF1">
    <property type="entry name" value="SODIUM-POTASSIUM_PROTON ANTIPORTER CHAA"/>
    <property type="match status" value="1"/>
</dbReference>
<feature type="transmembrane region" description="Helical" evidence="5">
    <location>
        <begin position="305"/>
        <end position="330"/>
    </location>
</feature>
<keyword evidence="2 5" id="KW-0812">Transmembrane</keyword>